<evidence type="ECO:0000313" key="1">
    <source>
        <dbReference type="EMBL" id="KAF3513285.1"/>
    </source>
</evidence>
<organism evidence="1 2">
    <name type="scientific">Brassica cretica</name>
    <name type="common">Mustard</name>
    <dbReference type="NCBI Taxonomy" id="69181"/>
    <lineage>
        <taxon>Eukaryota</taxon>
        <taxon>Viridiplantae</taxon>
        <taxon>Streptophyta</taxon>
        <taxon>Embryophyta</taxon>
        <taxon>Tracheophyta</taxon>
        <taxon>Spermatophyta</taxon>
        <taxon>Magnoliopsida</taxon>
        <taxon>eudicotyledons</taxon>
        <taxon>Gunneridae</taxon>
        <taxon>Pentapetalae</taxon>
        <taxon>rosids</taxon>
        <taxon>malvids</taxon>
        <taxon>Brassicales</taxon>
        <taxon>Brassicaceae</taxon>
        <taxon>Brassiceae</taxon>
        <taxon>Brassica</taxon>
    </lineage>
</organism>
<dbReference type="EMBL" id="QGKX02001521">
    <property type="protein sequence ID" value="KAF3513285.1"/>
    <property type="molecule type" value="Genomic_DNA"/>
</dbReference>
<dbReference type="Proteomes" id="UP000712600">
    <property type="component" value="Unassembled WGS sequence"/>
</dbReference>
<sequence length="77" mass="8621">MILPRMMRRNTKSPFPEIEYCVVLVMTLSLKSGLSTGLSLILKLCGIIGCPIMFLSDCWSTGSRYLKLDHGRRASLT</sequence>
<evidence type="ECO:0000313" key="2">
    <source>
        <dbReference type="Proteomes" id="UP000712600"/>
    </source>
</evidence>
<comment type="caution">
    <text evidence="1">The sequence shown here is derived from an EMBL/GenBank/DDBJ whole genome shotgun (WGS) entry which is preliminary data.</text>
</comment>
<proteinExistence type="predicted"/>
<protein>
    <submittedName>
        <fullName evidence="1">Uncharacterized protein</fullName>
    </submittedName>
</protein>
<name>A0A8S9PDR0_BRACR</name>
<accession>A0A8S9PDR0</accession>
<gene>
    <name evidence="1" type="ORF">F2Q69_00006005</name>
</gene>
<dbReference type="AlphaFoldDB" id="A0A8S9PDR0"/>
<reference evidence="1" key="1">
    <citation type="submission" date="2019-12" db="EMBL/GenBank/DDBJ databases">
        <title>Genome sequencing and annotation of Brassica cretica.</title>
        <authorList>
            <person name="Studholme D.J."/>
            <person name="Sarris P."/>
        </authorList>
    </citation>
    <scope>NUCLEOTIDE SEQUENCE</scope>
    <source>
        <strain evidence="1">PFS-109/04</strain>
        <tissue evidence="1">Leaf</tissue>
    </source>
</reference>